<evidence type="ECO:0000313" key="3">
    <source>
        <dbReference type="EMBL" id="GGT59513.1"/>
    </source>
</evidence>
<reference evidence="3" key="1">
    <citation type="journal article" date="2014" name="Int. J. Syst. Evol. Microbiol.">
        <title>Complete genome sequence of Corynebacterium casei LMG S-19264T (=DSM 44701T), isolated from a smear-ripened cheese.</title>
        <authorList>
            <consortium name="US DOE Joint Genome Institute (JGI-PGF)"/>
            <person name="Walter F."/>
            <person name="Albersmeier A."/>
            <person name="Kalinowski J."/>
            <person name="Ruckert C."/>
        </authorList>
    </citation>
    <scope>NUCLEOTIDE SEQUENCE</scope>
    <source>
        <strain evidence="3">JCM 3172</strain>
    </source>
</reference>
<feature type="transmembrane region" description="Helical" evidence="2">
    <location>
        <begin position="64"/>
        <end position="87"/>
    </location>
</feature>
<name>A0A918HG75_9ACTN</name>
<keyword evidence="2" id="KW-1133">Transmembrane helix</keyword>
<feature type="transmembrane region" description="Helical" evidence="2">
    <location>
        <begin position="194"/>
        <end position="213"/>
    </location>
</feature>
<dbReference type="Proteomes" id="UP000619486">
    <property type="component" value="Unassembled WGS sequence"/>
</dbReference>
<evidence type="ECO:0000256" key="1">
    <source>
        <dbReference type="SAM" id="MobiDB-lite"/>
    </source>
</evidence>
<comment type="caution">
    <text evidence="3">The sequence shown here is derived from an EMBL/GenBank/DDBJ whole genome shotgun (WGS) entry which is preliminary data.</text>
</comment>
<reference evidence="3" key="2">
    <citation type="submission" date="2020-09" db="EMBL/GenBank/DDBJ databases">
        <authorList>
            <person name="Sun Q."/>
            <person name="Ohkuma M."/>
        </authorList>
    </citation>
    <scope>NUCLEOTIDE SEQUENCE</scope>
    <source>
        <strain evidence="3">JCM 3172</strain>
    </source>
</reference>
<keyword evidence="4" id="KW-1185">Reference proteome</keyword>
<dbReference type="RefSeq" id="WP_019886425.1">
    <property type="nucleotide sequence ID" value="NZ_BMQQ01000034.1"/>
</dbReference>
<gene>
    <name evidence="3" type="ORF">GCM10014713_61260</name>
</gene>
<sequence length="297" mass="30267">MGAFFLGLLVSVVVSLLYTGVVLFTYKEQSVETAQILYVAHGLLNGAAVGLVTGLMARGRAGAWAAGALVAALGAFFGYTNAVPLIIAEQDGVPAIGDMMEIDPLIPAKAWWGANGDAEWIALLGLVVAAGTAWVLAHLVGKRSTPLPPPAPVMPSGPVMSSGPAMPQGPGPVPPSAPVPPSGNGGGGVGAKTILKGVGVVAGLVVLAVGYFLSQDDADHAKAGDCLKNNGTTVAPDLQVVECGGAEAVYKVVEVIPDTLETSRCEGRSDIGYQEQTRGGRRSSGKQFVLCLDEIKK</sequence>
<feature type="transmembrane region" description="Helical" evidence="2">
    <location>
        <begin position="35"/>
        <end position="57"/>
    </location>
</feature>
<keyword evidence="2" id="KW-0812">Transmembrane</keyword>
<dbReference type="EMBL" id="BMQQ01000034">
    <property type="protein sequence ID" value="GGT59513.1"/>
    <property type="molecule type" value="Genomic_DNA"/>
</dbReference>
<feature type="compositionally biased region" description="Pro residues" evidence="1">
    <location>
        <begin position="167"/>
        <end position="181"/>
    </location>
</feature>
<evidence type="ECO:0000256" key="2">
    <source>
        <dbReference type="SAM" id="Phobius"/>
    </source>
</evidence>
<feature type="compositionally biased region" description="Low complexity" evidence="1">
    <location>
        <begin position="156"/>
        <end position="166"/>
    </location>
</feature>
<protein>
    <submittedName>
        <fullName evidence="3">Uncharacterized protein</fullName>
    </submittedName>
</protein>
<feature type="transmembrane region" description="Helical" evidence="2">
    <location>
        <begin position="120"/>
        <end position="140"/>
    </location>
</feature>
<proteinExistence type="predicted"/>
<keyword evidence="2" id="KW-0472">Membrane</keyword>
<dbReference type="AlphaFoldDB" id="A0A918HG75"/>
<accession>A0A918HG75</accession>
<feature type="region of interest" description="Disordered" evidence="1">
    <location>
        <begin position="150"/>
        <end position="186"/>
    </location>
</feature>
<organism evidence="3 4">
    <name type="scientific">Streptomyces purpureus</name>
    <dbReference type="NCBI Taxonomy" id="1951"/>
    <lineage>
        <taxon>Bacteria</taxon>
        <taxon>Bacillati</taxon>
        <taxon>Actinomycetota</taxon>
        <taxon>Actinomycetes</taxon>
        <taxon>Kitasatosporales</taxon>
        <taxon>Streptomycetaceae</taxon>
        <taxon>Streptomyces</taxon>
    </lineage>
</organism>
<evidence type="ECO:0000313" key="4">
    <source>
        <dbReference type="Proteomes" id="UP000619486"/>
    </source>
</evidence>